<dbReference type="InterPro" id="IPR058624">
    <property type="entry name" value="MdtA-like_HH"/>
</dbReference>
<dbReference type="Gene3D" id="2.40.30.170">
    <property type="match status" value="1"/>
</dbReference>
<dbReference type="PANTHER" id="PTHR30438:SF2">
    <property type="entry name" value="MEMBRANE PROTEIN"/>
    <property type="match status" value="1"/>
</dbReference>
<dbReference type="OrthoDB" id="9778236at2"/>
<organism evidence="2 3">
    <name type="scientific">Kushneria phosphatilytica</name>
    <dbReference type="NCBI Taxonomy" id="657387"/>
    <lineage>
        <taxon>Bacteria</taxon>
        <taxon>Pseudomonadati</taxon>
        <taxon>Pseudomonadota</taxon>
        <taxon>Gammaproteobacteria</taxon>
        <taxon>Oceanospirillales</taxon>
        <taxon>Halomonadaceae</taxon>
        <taxon>Kushneria</taxon>
    </lineage>
</organism>
<dbReference type="PANTHER" id="PTHR30438">
    <property type="entry name" value="36 KDA ANTIGEN-RELATED"/>
    <property type="match status" value="1"/>
</dbReference>
<protein>
    <submittedName>
        <fullName evidence="2">HlyD family efflux transporter periplasmic adaptor subunit</fullName>
    </submittedName>
</protein>
<dbReference type="Proteomes" id="UP000322553">
    <property type="component" value="Chromosome"/>
</dbReference>
<dbReference type="GO" id="GO:0005886">
    <property type="term" value="C:plasma membrane"/>
    <property type="evidence" value="ECO:0007669"/>
    <property type="project" value="TreeGrafter"/>
</dbReference>
<dbReference type="KEGG" id="kuy:FY550_11615"/>
<accession>A0A1S1NYC5</accession>
<reference evidence="2 3" key="1">
    <citation type="submission" date="2019-08" db="EMBL/GenBank/DDBJ databases">
        <title>Complete genome sequence of Kushneria sp. YCWA18, a halophilic phosphate-solubilizing bacterium isolated from Daqiao saltern in China.</title>
        <authorList>
            <person name="Du G.-X."/>
            <person name="Qu L.-Y."/>
        </authorList>
    </citation>
    <scope>NUCLEOTIDE SEQUENCE [LARGE SCALE GENOMIC DNA]</scope>
    <source>
        <strain evidence="2 3">YCWA18</strain>
    </source>
</reference>
<proteinExistence type="predicted"/>
<dbReference type="EMBL" id="CP043420">
    <property type="protein sequence ID" value="QEL11721.1"/>
    <property type="molecule type" value="Genomic_DNA"/>
</dbReference>
<gene>
    <name evidence="2" type="ORF">FY550_11615</name>
</gene>
<dbReference type="Gene3D" id="1.10.287.470">
    <property type="entry name" value="Helix hairpin bin"/>
    <property type="match status" value="2"/>
</dbReference>
<sequence>MRHFSARPLLRWFGLATILILSGGVLWWWLQPAEPDDVFARGNGRVEATEIDVATRLGGRVEAIAVAEGALVEPGQLLARMDTRPLEAQLDQARAQKRQAENALETARSLLAQRKSEKTTAQAVVEQRRAELVAAHKRYQRTRELVARNALSRQQLDDDQASWQSAQAALTAARTEVLSAEAAIRAADSQVIEAGSSIEAAQAAVRQLQVDLDDCQLHADRVARVQYRIAEPGEVLAPGGRVLNLVDLTDVYMTFFLPATQAGRVALGEEVRLVLDAAPQYVIPARVSYVASVAQFTPRTVETRDEREKLMFRVKARIDPQLLREHIEQVKTGLPGMAWLKLDDSVEWPPELRINVSS</sequence>
<dbReference type="RefSeq" id="WP_070979232.1">
    <property type="nucleotide sequence ID" value="NZ_CP043420.1"/>
</dbReference>
<evidence type="ECO:0000313" key="3">
    <source>
        <dbReference type="Proteomes" id="UP000322553"/>
    </source>
</evidence>
<evidence type="ECO:0000259" key="1">
    <source>
        <dbReference type="Pfam" id="PF25876"/>
    </source>
</evidence>
<evidence type="ECO:0000313" key="2">
    <source>
        <dbReference type="EMBL" id="QEL11721.1"/>
    </source>
</evidence>
<dbReference type="SUPFAM" id="SSF111369">
    <property type="entry name" value="HlyD-like secretion proteins"/>
    <property type="match status" value="2"/>
</dbReference>
<feature type="domain" description="Multidrug resistance protein MdtA-like alpha-helical hairpin" evidence="1">
    <location>
        <begin position="119"/>
        <end position="181"/>
    </location>
</feature>
<dbReference type="STRING" id="657387.BH688_10540"/>
<dbReference type="Pfam" id="PF25876">
    <property type="entry name" value="HH_MFP_RND"/>
    <property type="match status" value="1"/>
</dbReference>
<dbReference type="AlphaFoldDB" id="A0A1S1NYC5"/>
<keyword evidence="3" id="KW-1185">Reference proteome</keyword>
<name>A0A1S1NYC5_9GAMM</name>
<dbReference type="Gene3D" id="2.40.50.100">
    <property type="match status" value="1"/>
</dbReference>